<evidence type="ECO:0000256" key="3">
    <source>
        <dbReference type="ARBA" id="ARBA00022475"/>
    </source>
</evidence>
<evidence type="ECO:0000256" key="1">
    <source>
        <dbReference type="ARBA" id="ARBA00004167"/>
    </source>
</evidence>
<evidence type="ECO:0000256" key="7">
    <source>
        <dbReference type="ARBA" id="ARBA00029829"/>
    </source>
</evidence>
<proteinExistence type="predicted"/>
<dbReference type="GO" id="GO:0016989">
    <property type="term" value="F:sigma factor antagonist activity"/>
    <property type="evidence" value="ECO:0007669"/>
    <property type="project" value="TreeGrafter"/>
</dbReference>
<evidence type="ECO:0000256" key="5">
    <source>
        <dbReference type="ARBA" id="ARBA00022989"/>
    </source>
</evidence>
<dbReference type="PANTHER" id="PTHR37461:SF1">
    <property type="entry name" value="ANTI-SIGMA-K FACTOR RSKA"/>
    <property type="match status" value="1"/>
</dbReference>
<reference evidence="10 11" key="1">
    <citation type="submission" date="2017-06" db="EMBL/GenBank/DDBJ databases">
        <title>Genome sequencing of cyanobaciteial culture collection at National Institute for Environmental Studies (NIES).</title>
        <authorList>
            <person name="Hirose Y."/>
            <person name="Shimura Y."/>
            <person name="Fujisawa T."/>
            <person name="Nakamura Y."/>
            <person name="Kawachi M."/>
        </authorList>
    </citation>
    <scope>NUCLEOTIDE SEQUENCE [LARGE SCALE GENOMIC DNA]</scope>
    <source>
        <strain evidence="10 11">NIES-2135</strain>
    </source>
</reference>
<evidence type="ECO:0000256" key="6">
    <source>
        <dbReference type="ARBA" id="ARBA00023136"/>
    </source>
</evidence>
<dbReference type="InterPro" id="IPR018764">
    <property type="entry name" value="RskA_C"/>
</dbReference>
<evidence type="ECO:0000259" key="9">
    <source>
        <dbReference type="Pfam" id="PF10099"/>
    </source>
</evidence>
<gene>
    <name evidence="10" type="ORF">NIES2135_29270</name>
</gene>
<dbReference type="InterPro" id="IPR051474">
    <property type="entry name" value="Anti-sigma-K/W_factor"/>
</dbReference>
<dbReference type="EMBL" id="AP018203">
    <property type="protein sequence ID" value="BAY56097.1"/>
    <property type="molecule type" value="Genomic_DNA"/>
</dbReference>
<dbReference type="Proteomes" id="UP000217895">
    <property type="component" value="Chromosome"/>
</dbReference>
<feature type="domain" description="Anti-sigma K factor RskA C-terminal" evidence="9">
    <location>
        <begin position="101"/>
        <end position="242"/>
    </location>
</feature>
<dbReference type="GO" id="GO:0005886">
    <property type="term" value="C:plasma membrane"/>
    <property type="evidence" value="ECO:0007669"/>
    <property type="project" value="UniProtKB-SubCell"/>
</dbReference>
<comment type="subcellular location">
    <subcellularLocation>
        <location evidence="2">Cell membrane</location>
    </subcellularLocation>
    <subcellularLocation>
        <location evidence="1">Membrane</location>
        <topology evidence="1">Single-pass membrane protein</topology>
    </subcellularLocation>
</comment>
<keyword evidence="3" id="KW-1003">Cell membrane</keyword>
<keyword evidence="5" id="KW-1133">Transmembrane helix</keyword>
<keyword evidence="6" id="KW-0472">Membrane</keyword>
<evidence type="ECO:0000256" key="4">
    <source>
        <dbReference type="ARBA" id="ARBA00022692"/>
    </source>
</evidence>
<evidence type="ECO:0000313" key="11">
    <source>
        <dbReference type="Proteomes" id="UP000217895"/>
    </source>
</evidence>
<evidence type="ECO:0000313" key="10">
    <source>
        <dbReference type="EMBL" id="BAY56097.1"/>
    </source>
</evidence>
<dbReference type="PANTHER" id="PTHR37461">
    <property type="entry name" value="ANTI-SIGMA-K FACTOR RSKA"/>
    <property type="match status" value="1"/>
</dbReference>
<dbReference type="Gene3D" id="1.10.10.1320">
    <property type="entry name" value="Anti-sigma factor, zinc-finger domain"/>
    <property type="match status" value="1"/>
</dbReference>
<keyword evidence="4" id="KW-0812">Transmembrane</keyword>
<evidence type="ECO:0000256" key="2">
    <source>
        <dbReference type="ARBA" id="ARBA00004236"/>
    </source>
</evidence>
<protein>
    <recommendedName>
        <fullName evidence="8">Regulator of SigK</fullName>
    </recommendedName>
    <alternativeName>
        <fullName evidence="7">Sigma-K anti-sigma factor RskA</fullName>
    </alternativeName>
</protein>
<evidence type="ECO:0000256" key="8">
    <source>
        <dbReference type="ARBA" id="ARBA00030803"/>
    </source>
</evidence>
<sequence length="250" mass="27155">MAMSMPSEELQLLIAGYVLGDLSPEEAAEFERLLEREPAIAEEITQMQKALEVSHVSPELAPPISLRSMILENAQIANSKTSIRTVSRPGRSLSWRSGMEVAAAVLIVALGINNYGLRQALQTSQTETQRYAALTYILDATSGNQGSATMVVNPNTLEATLVVKNLPPLPPGKVYALWTVLKPDAPFTTDQKQAILTEAFQVNDRSEFSQTLSVPKAYRSKKLVTKVAVTIEDSDAPQKHTGAPILIANL</sequence>
<keyword evidence="11" id="KW-1185">Reference proteome</keyword>
<accession>A0A1Z4JHU2</accession>
<name>A0A1Z4JHU2_LEPBY</name>
<organism evidence="10 11">
    <name type="scientific">Leptolyngbya boryana NIES-2135</name>
    <dbReference type="NCBI Taxonomy" id="1973484"/>
    <lineage>
        <taxon>Bacteria</taxon>
        <taxon>Bacillati</taxon>
        <taxon>Cyanobacteriota</taxon>
        <taxon>Cyanophyceae</taxon>
        <taxon>Leptolyngbyales</taxon>
        <taxon>Leptolyngbyaceae</taxon>
        <taxon>Leptolyngbya group</taxon>
        <taxon>Leptolyngbya</taxon>
    </lineage>
</organism>
<dbReference type="GO" id="GO:0006417">
    <property type="term" value="P:regulation of translation"/>
    <property type="evidence" value="ECO:0007669"/>
    <property type="project" value="TreeGrafter"/>
</dbReference>
<dbReference type="InterPro" id="IPR041916">
    <property type="entry name" value="Anti_sigma_zinc_sf"/>
</dbReference>
<dbReference type="AlphaFoldDB" id="A0A1Z4JHU2"/>
<dbReference type="Pfam" id="PF10099">
    <property type="entry name" value="RskA_C"/>
    <property type="match status" value="1"/>
</dbReference>